<evidence type="ECO:0000256" key="4">
    <source>
        <dbReference type="ARBA" id="ARBA00022598"/>
    </source>
</evidence>
<evidence type="ECO:0000256" key="3">
    <source>
        <dbReference type="ARBA" id="ARBA00012367"/>
    </source>
</evidence>
<dbReference type="RefSeq" id="WP_059032437.1">
    <property type="nucleotide sequence ID" value="NZ_BSDN01000016.1"/>
</dbReference>
<evidence type="ECO:0000313" key="9">
    <source>
        <dbReference type="EMBL" id="GAQ25034.1"/>
    </source>
</evidence>
<dbReference type="Pfam" id="PF21948">
    <property type="entry name" value="LplA-B_cat"/>
    <property type="match status" value="1"/>
</dbReference>
<dbReference type="GO" id="GO:0009249">
    <property type="term" value="P:protein lipoylation"/>
    <property type="evidence" value="ECO:0007669"/>
    <property type="project" value="InterPro"/>
</dbReference>
<organism evidence="9">
    <name type="scientific">Tepidanaerobacter syntrophicus</name>
    <dbReference type="NCBI Taxonomy" id="224999"/>
    <lineage>
        <taxon>Bacteria</taxon>
        <taxon>Bacillati</taxon>
        <taxon>Bacillota</taxon>
        <taxon>Clostridia</taxon>
        <taxon>Thermosediminibacterales</taxon>
        <taxon>Tepidanaerobacteraceae</taxon>
        <taxon>Tepidanaerobacter</taxon>
    </lineage>
</organism>
<evidence type="ECO:0000313" key="10">
    <source>
        <dbReference type="Proteomes" id="UP000062160"/>
    </source>
</evidence>
<dbReference type="UniPathway" id="UPA00537">
    <property type="reaction ID" value="UER00594"/>
</dbReference>
<dbReference type="EMBL" id="DF977001">
    <property type="protein sequence ID" value="GAQ25034.1"/>
    <property type="molecule type" value="Genomic_DNA"/>
</dbReference>
<dbReference type="GO" id="GO:0005524">
    <property type="term" value="F:ATP binding"/>
    <property type="evidence" value="ECO:0007669"/>
    <property type="project" value="UniProtKB-KW"/>
</dbReference>
<feature type="domain" description="BPL/LPL catalytic" evidence="8">
    <location>
        <begin position="26"/>
        <end position="213"/>
    </location>
</feature>
<dbReference type="STRING" id="224999.GCA_001485475_01049"/>
<protein>
    <recommendedName>
        <fullName evidence="3">lipoate--protein ligase</fullName>
        <ecNumber evidence="3">6.3.1.20</ecNumber>
    </recommendedName>
</protein>
<dbReference type="InterPro" id="IPR004562">
    <property type="entry name" value="LipoylTrfase_LipoateP_Ligase"/>
</dbReference>
<dbReference type="Gene3D" id="3.30.930.10">
    <property type="entry name" value="Bira Bifunctional Protein, Domain 2"/>
    <property type="match status" value="1"/>
</dbReference>
<dbReference type="PANTHER" id="PTHR12561">
    <property type="entry name" value="LIPOATE-PROTEIN LIGASE"/>
    <property type="match status" value="1"/>
</dbReference>
<dbReference type="PANTHER" id="PTHR12561:SF3">
    <property type="entry name" value="LIPOYLTRANSFERASE 1, MITOCHONDRIAL"/>
    <property type="match status" value="1"/>
</dbReference>
<dbReference type="Proteomes" id="UP000062160">
    <property type="component" value="Unassembled WGS sequence"/>
</dbReference>
<name>A0A0U9HEE9_9FIRM</name>
<keyword evidence="10" id="KW-1185">Reference proteome</keyword>
<dbReference type="NCBIfam" id="TIGR00545">
    <property type="entry name" value="lipoyltrans"/>
    <property type="match status" value="1"/>
</dbReference>
<dbReference type="CDD" id="cd16443">
    <property type="entry name" value="LplA"/>
    <property type="match status" value="1"/>
</dbReference>
<dbReference type="OrthoDB" id="9788148at2"/>
<keyword evidence="6" id="KW-0067">ATP-binding</keyword>
<comment type="pathway">
    <text evidence="2">Protein modification; protein lipoylation via exogenous pathway; protein N(6)-(lipoyl)lysine from lipoate: step 1/2.</text>
</comment>
<evidence type="ECO:0000256" key="7">
    <source>
        <dbReference type="ARBA" id="ARBA00048037"/>
    </source>
</evidence>
<dbReference type="GO" id="GO:0016979">
    <property type="term" value="F:lipoate-protein ligase activity"/>
    <property type="evidence" value="ECO:0007669"/>
    <property type="project" value="UniProtKB-EC"/>
</dbReference>
<evidence type="ECO:0000256" key="6">
    <source>
        <dbReference type="ARBA" id="ARBA00022840"/>
    </source>
</evidence>
<comment type="pathway">
    <text evidence="1">Protein modification; protein lipoylation via exogenous pathway; protein N(6)-(lipoyl)lysine from lipoate: step 2/2.</text>
</comment>
<accession>A0A0U9HEE9</accession>
<keyword evidence="4 9" id="KW-0436">Ligase</keyword>
<dbReference type="InterPro" id="IPR004143">
    <property type="entry name" value="BPL_LPL_catalytic"/>
</dbReference>
<dbReference type="Pfam" id="PF10437">
    <property type="entry name" value="Lip_prot_lig_C"/>
    <property type="match status" value="1"/>
</dbReference>
<dbReference type="GO" id="GO:0005737">
    <property type="term" value="C:cytoplasm"/>
    <property type="evidence" value="ECO:0007669"/>
    <property type="project" value="TreeGrafter"/>
</dbReference>
<dbReference type="SUPFAM" id="SSF82649">
    <property type="entry name" value="SufE/NifU"/>
    <property type="match status" value="1"/>
</dbReference>
<dbReference type="InterPro" id="IPR045864">
    <property type="entry name" value="aa-tRNA-synth_II/BPL/LPL"/>
</dbReference>
<comment type="catalytic activity">
    <reaction evidence="7">
        <text>L-lysyl-[lipoyl-carrier protein] + (R)-lipoate + ATP = N(6)-[(R)-lipoyl]-L-lysyl-[lipoyl-carrier protein] + AMP + diphosphate + H(+)</text>
        <dbReference type="Rhea" id="RHEA:49288"/>
        <dbReference type="Rhea" id="RHEA-COMP:10500"/>
        <dbReference type="Rhea" id="RHEA-COMP:10502"/>
        <dbReference type="ChEBI" id="CHEBI:15378"/>
        <dbReference type="ChEBI" id="CHEBI:29969"/>
        <dbReference type="ChEBI" id="CHEBI:30616"/>
        <dbReference type="ChEBI" id="CHEBI:33019"/>
        <dbReference type="ChEBI" id="CHEBI:83088"/>
        <dbReference type="ChEBI" id="CHEBI:83099"/>
        <dbReference type="ChEBI" id="CHEBI:456215"/>
        <dbReference type="EC" id="6.3.1.20"/>
    </reaction>
</comment>
<proteinExistence type="predicted"/>
<dbReference type="PROSITE" id="PS51733">
    <property type="entry name" value="BPL_LPL_CATALYTIC"/>
    <property type="match status" value="1"/>
</dbReference>
<dbReference type="SUPFAM" id="SSF55681">
    <property type="entry name" value="Class II aaRS and biotin synthetases"/>
    <property type="match status" value="1"/>
</dbReference>
<keyword evidence="5" id="KW-0547">Nucleotide-binding</keyword>
<sequence>MLYIKNESNDPYFNMALDEYVVSSLDPSEDYFYFYQNKPAVIIGRNQNTIEEVNQEYVNENNIIVVRRMSGGGAVYHDLGNVNFSFVVDYKPEDFNNIERFAKAIVKALEKLGINAEFSGRNDITIDGKKISGNAQYITKGRILHHGTLLFDSDLTVLSKALNVKPEKILSKGVKSVKSRVTNIKEYLKDDISIPTFKEMLLKYVFEVEGSELNEYILTPEDMKNITKLRDEKYATWEWNFGNAPEFDLVRSHRFDGGEIQVRMNVRDGIITDIKFFGDFMSVRDISEVEKQLKGQKFKNDAIKAALSKLNLKDYFGSISLEEIASLFY</sequence>
<evidence type="ECO:0000256" key="2">
    <source>
        <dbReference type="ARBA" id="ARBA00005124"/>
    </source>
</evidence>
<dbReference type="AlphaFoldDB" id="A0A0U9HEE9"/>
<reference evidence="9" key="1">
    <citation type="journal article" date="2016" name="Genome Announc.">
        <title>Draft Genome Sequence of the Syntrophic Lactate-Degrading Bacterium Tepidanaerobacter syntrophicus JLT.</title>
        <authorList>
            <person name="Matsuura N."/>
            <person name="Ohashi A."/>
            <person name="Tourlousse D.M."/>
            <person name="Sekiguchi Y."/>
        </authorList>
    </citation>
    <scope>NUCLEOTIDE SEQUENCE [LARGE SCALE GENOMIC DNA]</scope>
    <source>
        <strain evidence="9">JL</strain>
    </source>
</reference>
<dbReference type="FunFam" id="3.30.930.10:FF:000072">
    <property type="entry name" value="Lipoate--protein ligase"/>
    <property type="match status" value="1"/>
</dbReference>
<dbReference type="InterPro" id="IPR019491">
    <property type="entry name" value="Lipoate_protein_ligase_C"/>
</dbReference>
<evidence type="ECO:0000256" key="1">
    <source>
        <dbReference type="ARBA" id="ARBA00005085"/>
    </source>
</evidence>
<dbReference type="EC" id="6.3.1.20" evidence="3"/>
<dbReference type="GO" id="GO:0017118">
    <property type="term" value="F:lipoyltransferase activity"/>
    <property type="evidence" value="ECO:0007669"/>
    <property type="project" value="TreeGrafter"/>
</dbReference>
<evidence type="ECO:0000259" key="8">
    <source>
        <dbReference type="PROSITE" id="PS51733"/>
    </source>
</evidence>
<dbReference type="Gene3D" id="3.30.390.50">
    <property type="entry name" value="CO dehydrogenase flavoprotein, C-terminal domain"/>
    <property type="match status" value="1"/>
</dbReference>
<evidence type="ECO:0000256" key="5">
    <source>
        <dbReference type="ARBA" id="ARBA00022741"/>
    </source>
</evidence>
<gene>
    <name evidence="9" type="ORF">TSYNT_752</name>
</gene>